<organism evidence="1 2">
    <name type="scientific">Citrus sinensis</name>
    <name type="common">Sweet orange</name>
    <name type="synonym">Citrus aurantium var. sinensis</name>
    <dbReference type="NCBI Taxonomy" id="2711"/>
    <lineage>
        <taxon>Eukaryota</taxon>
        <taxon>Viridiplantae</taxon>
        <taxon>Streptophyta</taxon>
        <taxon>Embryophyta</taxon>
        <taxon>Tracheophyta</taxon>
        <taxon>Spermatophyta</taxon>
        <taxon>Magnoliopsida</taxon>
        <taxon>eudicotyledons</taxon>
        <taxon>Gunneridae</taxon>
        <taxon>Pentapetalae</taxon>
        <taxon>rosids</taxon>
        <taxon>malvids</taxon>
        <taxon>Sapindales</taxon>
        <taxon>Rutaceae</taxon>
        <taxon>Aurantioideae</taxon>
        <taxon>Citrus</taxon>
    </lineage>
</organism>
<reference evidence="2" key="1">
    <citation type="journal article" date="2023" name="Hortic. Res.">
        <title>A chromosome-level phased genome enabling allele-level studies in sweet orange: a case study on citrus Huanglongbing tolerance.</title>
        <authorList>
            <person name="Wu B."/>
            <person name="Yu Q."/>
            <person name="Deng Z."/>
            <person name="Duan Y."/>
            <person name="Luo F."/>
            <person name="Gmitter F. Jr."/>
        </authorList>
    </citation>
    <scope>NUCLEOTIDE SEQUENCE [LARGE SCALE GENOMIC DNA]</scope>
    <source>
        <strain evidence="2">cv. Valencia</strain>
    </source>
</reference>
<evidence type="ECO:0000313" key="2">
    <source>
        <dbReference type="Proteomes" id="UP000829398"/>
    </source>
</evidence>
<protein>
    <submittedName>
        <fullName evidence="1">Uncharacterized protein</fullName>
    </submittedName>
</protein>
<gene>
    <name evidence="1" type="ORF">KPL71_026370</name>
</gene>
<keyword evidence="2" id="KW-1185">Reference proteome</keyword>
<dbReference type="Proteomes" id="UP000829398">
    <property type="component" value="Chromosome 9"/>
</dbReference>
<dbReference type="EMBL" id="CM039178">
    <property type="protein sequence ID" value="KAH9680008.1"/>
    <property type="molecule type" value="Genomic_DNA"/>
</dbReference>
<sequence length="911" mass="104564">MLNSAPIKKDKAIRLLEHLQATTDYSPHKDEIEFYFSEQEEPTDETVFALQNSSDDSENDEFHTVSHQQLLSIDTTIPIPSIKLHILPSKFQRPIPAIGLLDTGAQRSMLNPDILPSQFWQHSEENFKAVNGKLFTTTLITRKPIGTQDDHRHLLNQFLNIIQSHGIMLSAKENTIATNNIEFLEMTIKDGHYQPGKHTVSSTEKESTFVAQQPHTCCHNFKANCANSATIKAHHRWRRILQTDASDESWGAILLEETDGKEHFIAYASGHFSDTQIHYHSVFKEILAVKHGIQKFEYHLIGYHFLVRMDNSTFPNIMNFKGKNVQEKMLLKLKDWFSKYDFSVKHIKGDHNLIPDMLSRLAKPNKSLFFISSEHHFPVIFMATSLPSQALTQKTFPLGKTFTTVFAIQEFAKKVVFRINPGSLQRHFRRRIMATTTEQYVTLEIPPDLISNWKREGYTHLHIGGVRLILTLRRKGLPVTAQIAMLDTRFTHYQDAVIGTVLTTLHAGTVLLSFYPNFNLSLQDPNLSTVLQVQVQIQGVEQISFAKIATLHHQLDYRLQNHALDLPTPEHHSDALMVLADSDQIPTIIQIPRQIPKHELIKLMPLEWISNYEKFHTNSSPIETIESLSGNCDPDCPCWDDWDEDDNEPTRRRKPKRKLPKTPCSHHQHKPPHNPPPPPAPLPIYQKELKWIAKNYKTDILSNIQHSTPPIQPMACMMFSSTSHDYSSNFPALETHTDPQQKVITKPFIPSAITPTGHLEDPKPFEDVLNWQTQNARAQNETLVDIYKKVNHISLRTDHLESKMDSITSQMQQIYQNLQSRISQLDSELRTMLSHRYIGPEFDQKEKEIRKLKAELEQIESESIPPLHHYLLSVQHSIPFGGNKSADTASKGVWTFIVMIRLRRGKEDSLI</sequence>
<comment type="caution">
    <text evidence="1">The sequence shown here is derived from an EMBL/GenBank/DDBJ whole genome shotgun (WGS) entry which is preliminary data.</text>
</comment>
<name>A0ACB8HZN2_CITSI</name>
<proteinExistence type="predicted"/>
<evidence type="ECO:0000313" key="1">
    <source>
        <dbReference type="EMBL" id="KAH9680008.1"/>
    </source>
</evidence>
<accession>A0ACB8HZN2</accession>